<keyword evidence="5" id="KW-0347">Helicase</keyword>
<organism evidence="9 10">
    <name type="scientific">Lepeophtheirus salmonis</name>
    <name type="common">Salmon louse</name>
    <name type="synonym">Caligus salmonis</name>
    <dbReference type="NCBI Taxonomy" id="72036"/>
    <lineage>
        <taxon>Eukaryota</taxon>
        <taxon>Metazoa</taxon>
        <taxon>Ecdysozoa</taxon>
        <taxon>Arthropoda</taxon>
        <taxon>Crustacea</taxon>
        <taxon>Multicrustacea</taxon>
        <taxon>Hexanauplia</taxon>
        <taxon>Copepoda</taxon>
        <taxon>Siphonostomatoida</taxon>
        <taxon>Caligidae</taxon>
        <taxon>Lepeophtheirus</taxon>
    </lineage>
</organism>
<dbReference type="Pfam" id="PF00567">
    <property type="entry name" value="TUDOR"/>
    <property type="match status" value="1"/>
</dbReference>
<dbReference type="GO" id="GO:0003724">
    <property type="term" value="F:RNA helicase activity"/>
    <property type="evidence" value="ECO:0007669"/>
    <property type="project" value="UniProtKB-EC"/>
</dbReference>
<evidence type="ECO:0000259" key="8">
    <source>
        <dbReference type="Pfam" id="PF00567"/>
    </source>
</evidence>
<dbReference type="OrthoDB" id="249932at2759"/>
<dbReference type="GO" id="GO:0042078">
    <property type="term" value="P:germ-line stem cell division"/>
    <property type="evidence" value="ECO:0007669"/>
    <property type="project" value="TreeGrafter"/>
</dbReference>
<evidence type="ECO:0000256" key="4">
    <source>
        <dbReference type="ARBA" id="ARBA00022801"/>
    </source>
</evidence>
<dbReference type="Proteomes" id="UP000675881">
    <property type="component" value="Chromosome 4"/>
</dbReference>
<dbReference type="SUPFAM" id="SSF52540">
    <property type="entry name" value="P-loop containing nucleoside triphosphate hydrolases"/>
    <property type="match status" value="1"/>
</dbReference>
<dbReference type="AlphaFoldDB" id="A0A7R8CW14"/>
<evidence type="ECO:0000256" key="6">
    <source>
        <dbReference type="ARBA" id="ARBA00022840"/>
    </source>
</evidence>
<dbReference type="PANTHER" id="PTHR22655">
    <property type="entry name" value="ATP-DEPENDENT RNA HELICASE TDRD12-RELATED"/>
    <property type="match status" value="1"/>
</dbReference>
<dbReference type="Gene3D" id="2.40.50.90">
    <property type="match status" value="1"/>
</dbReference>
<evidence type="ECO:0000313" key="10">
    <source>
        <dbReference type="Proteomes" id="UP000675881"/>
    </source>
</evidence>
<feature type="domain" description="Tudor" evidence="8">
    <location>
        <begin position="521"/>
        <end position="639"/>
    </location>
</feature>
<dbReference type="InterPro" id="IPR002999">
    <property type="entry name" value="Tudor"/>
</dbReference>
<dbReference type="InterPro" id="IPR008978">
    <property type="entry name" value="HSP20-like_chaperone"/>
</dbReference>
<dbReference type="InterPro" id="IPR035437">
    <property type="entry name" value="SNase_OB-fold_sf"/>
</dbReference>
<sequence>MICSSFKTCLKFEEYCHFICPHVKVISIYHSKELDGNTHAEILNGCDIIIATPLSLLRHLANNAINLDSLDTLIFEDGNLLPLFKTFYHEINQVMKSLSKNKLVELLKAKCSHRTVVFASKHDFDTLYETLISSSETIIAISKKRANMSQEGALKMWFGNEASFVTLLITDEMLIYVIEEIYNADCIIHFNLPHQSRTEFQLRFMLMRDNFKRYKCDPKQTTCHIFVDDQKYQGLKYIYQFLLRVKNNKITDVISKNSPEYDQLIAYFKNRGLHEDYPLEMNIKIKKLKSENQIFDFEKSNLELMEELKGVDTRGLSLIMKPEPDTLYLFKHKVNDLRRIRTIPRNGQHVIQFYDLDGNEDVIDFDEDQHILYECPSHIANENKYPRSRAQIVFIGVKPLDKDSEWCRVIRDTILDAVCTTNSGGQTLTPQISGRIVLRIGYTFWLSELEILNETLESGIHQSKVQLLKKNIFLSKQIPLDHHQYDSHDSSLSIENRIESDKDLDYENLMPMTSAFLNDPYEEVVISNLESPDSFYVQRIKFLDLLTSLEDDIEADVIQNKFIFQNGSNYRKGDLILAKYNGKFRRGKILDSNVEIQILYVDYGTISIVHRSDIIPYNSYILDYFNRLPCQAIKCHLHNVSPIGIEWYVECLDYLNYEVMSYEKIICEIRSTSPEASFGYSVALFIPDEQNNGIFVCLAQYLYECEYCEIIDATQYCSQTLNYFNTDGFNSDLSSDEGDHVQPPSLNAISAGDQIITSDVNLFSSSNDGMEIKLPEFIKWYESCSELFLTVSWKLIYDAPINPNSLYIRIDKYSVFIRYMEKDSIMHETPILLILNDLVKPSKTSVVYGKGRSFKLVLVKKSKKIWNAALFSGLSFQWITFDFDRNPEKSHKSNSPLPIDKKAHIAFPEAYFDHSGSEESDEYASSEIQEISSMRYSGTESGLQFDTLNFYKEPGFIGNEEMYYQDEAILTRPFFGKSIILTGCKPWTLFNETHFHGEHISPRDFGDFVDKVRSIRLGCFSGITFKGLDLAINTTRYFNY</sequence>
<evidence type="ECO:0000313" key="9">
    <source>
        <dbReference type="EMBL" id="CAF2917772.1"/>
    </source>
</evidence>
<keyword evidence="4" id="KW-0378">Hydrolase</keyword>
<dbReference type="GO" id="GO:0016787">
    <property type="term" value="F:hydrolase activity"/>
    <property type="evidence" value="ECO:0007669"/>
    <property type="project" value="UniProtKB-KW"/>
</dbReference>
<dbReference type="Gene3D" id="3.40.50.300">
    <property type="entry name" value="P-loop containing nucleotide triphosphate hydrolases"/>
    <property type="match status" value="1"/>
</dbReference>
<keyword evidence="6" id="KW-0067">ATP-binding</keyword>
<dbReference type="EMBL" id="HG994583">
    <property type="protein sequence ID" value="CAF2917772.1"/>
    <property type="molecule type" value="Genomic_DNA"/>
</dbReference>
<dbReference type="GO" id="GO:0005524">
    <property type="term" value="F:ATP binding"/>
    <property type="evidence" value="ECO:0007669"/>
    <property type="project" value="UniProtKB-KW"/>
</dbReference>
<evidence type="ECO:0000256" key="1">
    <source>
        <dbReference type="ARBA" id="ARBA00012552"/>
    </source>
</evidence>
<keyword evidence="10" id="KW-1185">Reference proteome</keyword>
<dbReference type="GO" id="GO:0005737">
    <property type="term" value="C:cytoplasm"/>
    <property type="evidence" value="ECO:0007669"/>
    <property type="project" value="UniProtKB-ARBA"/>
</dbReference>
<name>A0A7R8CW14_LEPSM</name>
<dbReference type="PANTHER" id="PTHR22655:SF2">
    <property type="entry name" value="ATP-DEPENDENT RNA HELICASE TDRD12-RELATED"/>
    <property type="match status" value="1"/>
</dbReference>
<evidence type="ECO:0000256" key="7">
    <source>
        <dbReference type="ARBA" id="ARBA00047984"/>
    </source>
</evidence>
<dbReference type="SUPFAM" id="SSF49764">
    <property type="entry name" value="HSP20-like chaperones"/>
    <property type="match status" value="1"/>
</dbReference>
<dbReference type="EC" id="3.6.4.13" evidence="1"/>
<keyword evidence="3" id="KW-0547">Nucleotide-binding</keyword>
<dbReference type="InterPro" id="IPR027417">
    <property type="entry name" value="P-loop_NTPase"/>
</dbReference>
<dbReference type="SUPFAM" id="SSF63748">
    <property type="entry name" value="Tudor/PWWP/MBT"/>
    <property type="match status" value="1"/>
</dbReference>
<dbReference type="Gene3D" id="2.30.30.140">
    <property type="match status" value="1"/>
</dbReference>
<keyword evidence="2" id="KW-0677">Repeat</keyword>
<evidence type="ECO:0000256" key="3">
    <source>
        <dbReference type="ARBA" id="ARBA00022741"/>
    </source>
</evidence>
<accession>A0A7R8CW14</accession>
<proteinExistence type="predicted"/>
<gene>
    <name evidence="9" type="ORF">LSAA_8860</name>
</gene>
<reference evidence="9" key="1">
    <citation type="submission" date="2021-02" db="EMBL/GenBank/DDBJ databases">
        <authorList>
            <person name="Bekaert M."/>
        </authorList>
    </citation>
    <scope>NUCLEOTIDE SEQUENCE</scope>
    <source>
        <strain evidence="9">IoA-00</strain>
    </source>
</reference>
<evidence type="ECO:0000256" key="5">
    <source>
        <dbReference type="ARBA" id="ARBA00022806"/>
    </source>
</evidence>
<evidence type="ECO:0000256" key="2">
    <source>
        <dbReference type="ARBA" id="ARBA00022737"/>
    </source>
</evidence>
<protein>
    <recommendedName>
        <fullName evidence="1">RNA helicase</fullName>
        <ecNumber evidence="1">3.6.4.13</ecNumber>
    </recommendedName>
</protein>
<comment type="catalytic activity">
    <reaction evidence="7">
        <text>ATP + H2O = ADP + phosphate + H(+)</text>
        <dbReference type="Rhea" id="RHEA:13065"/>
        <dbReference type="ChEBI" id="CHEBI:15377"/>
        <dbReference type="ChEBI" id="CHEBI:15378"/>
        <dbReference type="ChEBI" id="CHEBI:30616"/>
        <dbReference type="ChEBI" id="CHEBI:43474"/>
        <dbReference type="ChEBI" id="CHEBI:456216"/>
        <dbReference type="EC" id="3.6.4.13"/>
    </reaction>
</comment>